<reference evidence="8" key="2">
    <citation type="submission" date="2025-09" db="UniProtKB">
        <authorList>
            <consortium name="Ensembl"/>
        </authorList>
    </citation>
    <scope>IDENTIFICATION</scope>
</reference>
<dbReference type="AlphaFoldDB" id="A0A8C4WYA4"/>
<evidence type="ECO:0000256" key="6">
    <source>
        <dbReference type="SAM" id="SignalP"/>
    </source>
</evidence>
<evidence type="ECO:0000256" key="5">
    <source>
        <dbReference type="ARBA" id="ARBA00023320"/>
    </source>
</evidence>
<evidence type="ECO:0000256" key="1">
    <source>
        <dbReference type="ARBA" id="ARBA00004613"/>
    </source>
</evidence>
<keyword evidence="6" id="KW-0732">Signal</keyword>
<dbReference type="GO" id="GO:0030141">
    <property type="term" value="C:secretory granule"/>
    <property type="evidence" value="ECO:0007669"/>
    <property type="project" value="TreeGrafter"/>
</dbReference>
<evidence type="ECO:0000256" key="3">
    <source>
        <dbReference type="ARBA" id="ARBA00022525"/>
    </source>
</evidence>
<dbReference type="InterPro" id="IPR008175">
    <property type="entry name" value="Galanin_pre"/>
</dbReference>
<dbReference type="PANTHER" id="PTHR16839:SF1">
    <property type="entry name" value="GALANIN PEPTIDES"/>
    <property type="match status" value="1"/>
</dbReference>
<dbReference type="Pfam" id="PF01296">
    <property type="entry name" value="Galanin"/>
    <property type="match status" value="1"/>
</dbReference>
<evidence type="ECO:0000256" key="4">
    <source>
        <dbReference type="ARBA" id="ARBA00022702"/>
    </source>
</evidence>
<dbReference type="GO" id="GO:0005615">
    <property type="term" value="C:extracellular space"/>
    <property type="evidence" value="ECO:0007669"/>
    <property type="project" value="TreeGrafter"/>
</dbReference>
<dbReference type="InterPro" id="IPR008174">
    <property type="entry name" value="Galanin"/>
</dbReference>
<keyword evidence="4" id="KW-0372">Hormone</keyword>
<comment type="similarity">
    <text evidence="2">Belongs to the galanin family.</text>
</comment>
<keyword evidence="9" id="KW-1185">Reference proteome</keyword>
<name>A0A8C4WYA4_EPTBU</name>
<comment type="subcellular location">
    <subcellularLocation>
        <location evidence="1">Secreted</location>
    </subcellularLocation>
</comment>
<evidence type="ECO:0000313" key="8">
    <source>
        <dbReference type="Ensembl" id="ENSEBUP00000019721.1"/>
    </source>
</evidence>
<organism evidence="8 9">
    <name type="scientific">Eptatretus burgeri</name>
    <name type="common">Inshore hagfish</name>
    <dbReference type="NCBI Taxonomy" id="7764"/>
    <lineage>
        <taxon>Eukaryota</taxon>
        <taxon>Metazoa</taxon>
        <taxon>Chordata</taxon>
        <taxon>Craniata</taxon>
        <taxon>Vertebrata</taxon>
        <taxon>Cyclostomata</taxon>
        <taxon>Myxini</taxon>
        <taxon>Myxiniformes</taxon>
        <taxon>Myxinidae</taxon>
        <taxon>Eptatretinae</taxon>
        <taxon>Eptatretus</taxon>
    </lineage>
</organism>
<dbReference type="Ensembl" id="ENSEBUT00000020297.1">
    <property type="protein sequence ID" value="ENSEBUP00000019721.1"/>
    <property type="gene ID" value="ENSEBUG00000012258.1"/>
</dbReference>
<feature type="domain" description="Galanin" evidence="7">
    <location>
        <begin position="32"/>
        <end position="44"/>
    </location>
</feature>
<feature type="chain" id="PRO_5034580245" description="Galanin domain-containing protein" evidence="6">
    <location>
        <begin position="24"/>
        <end position="77"/>
    </location>
</feature>
<protein>
    <recommendedName>
        <fullName evidence="7">Galanin domain-containing protein</fullName>
    </recommendedName>
</protein>
<dbReference type="PANTHER" id="PTHR16839">
    <property type="entry name" value="GALANIN"/>
    <property type="match status" value="1"/>
</dbReference>
<dbReference type="Proteomes" id="UP000694388">
    <property type="component" value="Unplaced"/>
</dbReference>
<feature type="signal peptide" evidence="6">
    <location>
        <begin position="1"/>
        <end position="23"/>
    </location>
</feature>
<evidence type="ECO:0000313" key="9">
    <source>
        <dbReference type="Proteomes" id="UP000694388"/>
    </source>
</evidence>
<evidence type="ECO:0000259" key="7">
    <source>
        <dbReference type="Pfam" id="PF01296"/>
    </source>
</evidence>
<accession>A0A8C4WYA4</accession>
<keyword evidence="5" id="KW-0527">Neuropeptide</keyword>
<dbReference type="GO" id="GO:0031763">
    <property type="term" value="F:galanin receptor binding"/>
    <property type="evidence" value="ECO:0007669"/>
    <property type="project" value="TreeGrafter"/>
</dbReference>
<proteinExistence type="inferred from homology"/>
<dbReference type="GO" id="GO:0005184">
    <property type="term" value="F:neuropeptide hormone activity"/>
    <property type="evidence" value="ECO:0007669"/>
    <property type="project" value="TreeGrafter"/>
</dbReference>
<dbReference type="GO" id="GO:0007218">
    <property type="term" value="P:neuropeptide signaling pathway"/>
    <property type="evidence" value="ECO:0007669"/>
    <property type="project" value="UniProtKB-KW"/>
</dbReference>
<sequence>MHSYVVVLLVVFFLLSALKDTKGLEMPKEKRGWTLNSVGYLLGPGMFKDGSSVVNDVHRLFHKQLKAHERSLAMKLL</sequence>
<reference evidence="8" key="1">
    <citation type="submission" date="2025-08" db="UniProtKB">
        <authorList>
            <consortium name="Ensembl"/>
        </authorList>
    </citation>
    <scope>IDENTIFICATION</scope>
</reference>
<keyword evidence="3" id="KW-0964">Secreted</keyword>
<evidence type="ECO:0000256" key="2">
    <source>
        <dbReference type="ARBA" id="ARBA00006871"/>
    </source>
</evidence>